<evidence type="ECO:0000256" key="2">
    <source>
        <dbReference type="SAM" id="SignalP"/>
    </source>
</evidence>
<name>Q14UU6_YPOEV</name>
<dbReference type="PIRSF" id="PIRSF008881">
    <property type="entry name" value="Fibroin_P25"/>
    <property type="match status" value="1"/>
</dbReference>
<evidence type="ECO:0000256" key="1">
    <source>
        <dbReference type="PIRNR" id="PIRNR008881"/>
    </source>
</evidence>
<feature type="signal peptide" evidence="2">
    <location>
        <begin position="1"/>
        <end position="16"/>
    </location>
</feature>
<dbReference type="GO" id="GO:0005576">
    <property type="term" value="C:extracellular region"/>
    <property type="evidence" value="ECO:0007669"/>
    <property type="project" value="UniProtKB-SubCell"/>
</dbReference>
<protein>
    <recommendedName>
        <fullName evidence="1">Fibrohexamerin</fullName>
    </recommendedName>
    <alternativeName>
        <fullName evidence="1">25 kDa silk glycoprotein</fullName>
    </alternativeName>
    <alternativeName>
        <fullName evidence="1">p25</fullName>
    </alternativeName>
</protein>
<dbReference type="InterPro" id="IPR009911">
    <property type="entry name" value="Fibroin_P25"/>
</dbReference>
<proteinExistence type="evidence at transcript level"/>
<dbReference type="AlphaFoldDB" id="Q14UU6"/>
<reference evidence="3" key="1">
    <citation type="journal article" date="2006" name="J. Mol. Evol.">
        <title>The design of silk fiber composition in moths has been conserved for more than 150 million years.</title>
        <authorList>
            <person name="Yonemura N."/>
            <person name="Sehnal F."/>
        </authorList>
    </citation>
    <scope>NUCLEOTIDE SEQUENCE</scope>
    <source>
        <tissue evidence="3">Silk gland</tissue>
    </source>
</reference>
<dbReference type="GO" id="GO:0005198">
    <property type="term" value="F:structural molecule activity"/>
    <property type="evidence" value="ECO:0007669"/>
    <property type="project" value="UniProtKB-UniRule"/>
</dbReference>
<keyword evidence="1" id="KW-0737">Silk protein</keyword>
<keyword evidence="2" id="KW-0732">Signal</keyword>
<sequence length="217" mass="24983">MLRSLLLTCAASVCLAEPNIVRPCHLQDLECIQDNLAANSHCKTNIAGTAPTATVSNFRFECPFFHSSYIENNLIMRNVDSCVVSEFFFNMDTDKALLSIDCLDFGLEADRTVLQHRSLHEDSVYQYHINSTYPILRLTTNMNNADRINFCSEYTFVEIPVLPIFHIDPKDKLTSKFLTRDMSELFAFERETFNYRGSGIMNWFLQHKICDFGCNFD</sequence>
<comment type="subcellular location">
    <subcellularLocation>
        <location evidence="1">Secreted</location>
    </subcellularLocation>
</comment>
<feature type="chain" id="PRO_5004183231" description="Fibrohexamerin" evidence="2">
    <location>
        <begin position="17"/>
        <end position="217"/>
    </location>
</feature>
<evidence type="ECO:0000313" key="3">
    <source>
        <dbReference type="EMBL" id="BAE97692.1"/>
    </source>
</evidence>
<gene>
    <name evidence="3" type="primary">p25</name>
</gene>
<comment type="subunit">
    <text evidence="1">Silk fibroin elementary unit consists in a disulfide-linked heavy and light chain and a p25 glycoprotein in molar ratios of 6:6:1. This results in a complex of approximately 2.3 MDa.</text>
</comment>
<keyword evidence="1" id="KW-0964">Secreted</keyword>
<organism evidence="3">
    <name type="scientific">Yponomeuta evonymella</name>
    <name type="common">Bird-cherry ermine moth</name>
    <name type="synonym">Phalaena evonymella</name>
    <dbReference type="NCBI Taxonomy" id="2567737"/>
    <lineage>
        <taxon>Eukaryota</taxon>
        <taxon>Metazoa</taxon>
        <taxon>Ecdysozoa</taxon>
        <taxon>Arthropoda</taxon>
        <taxon>Hexapoda</taxon>
        <taxon>Insecta</taxon>
        <taxon>Pterygota</taxon>
        <taxon>Neoptera</taxon>
        <taxon>Endopterygota</taxon>
        <taxon>Lepidoptera</taxon>
        <taxon>Glossata</taxon>
        <taxon>Ditrysia</taxon>
        <taxon>Yponomeutoidea</taxon>
        <taxon>Yponomeutidae</taxon>
        <taxon>Yponomeutinae</taxon>
        <taxon>Yponomeuta</taxon>
    </lineage>
</organism>
<accession>Q14UU6</accession>
<dbReference type="EMBL" id="AB195976">
    <property type="protein sequence ID" value="BAE97692.1"/>
    <property type="molecule type" value="mRNA"/>
</dbReference>
<dbReference type="Pfam" id="PF07294">
    <property type="entry name" value="Fibroin_P25"/>
    <property type="match status" value="1"/>
</dbReference>